<gene>
    <name evidence="1" type="ORF">CR513_59745</name>
</gene>
<keyword evidence="2" id="KW-1185">Reference proteome</keyword>
<evidence type="ECO:0000313" key="2">
    <source>
        <dbReference type="Proteomes" id="UP000257109"/>
    </source>
</evidence>
<dbReference type="Proteomes" id="UP000257109">
    <property type="component" value="Unassembled WGS sequence"/>
</dbReference>
<comment type="caution">
    <text evidence="1">The sequence shown here is derived from an EMBL/GenBank/DDBJ whole genome shotgun (WGS) entry which is preliminary data.</text>
</comment>
<dbReference type="PANTHER" id="PTHR48475">
    <property type="entry name" value="RIBONUCLEASE H"/>
    <property type="match status" value="1"/>
</dbReference>
<dbReference type="EMBL" id="QJKJ01015772">
    <property type="protein sequence ID" value="RDX61976.1"/>
    <property type="molecule type" value="Genomic_DNA"/>
</dbReference>
<evidence type="ECO:0008006" key="3">
    <source>
        <dbReference type="Google" id="ProtNLM"/>
    </source>
</evidence>
<evidence type="ECO:0000313" key="1">
    <source>
        <dbReference type="EMBL" id="RDX61976.1"/>
    </source>
</evidence>
<feature type="non-terminal residue" evidence="1">
    <location>
        <position position="1"/>
    </location>
</feature>
<protein>
    <recommendedName>
        <fullName evidence="3">Integrase catalytic domain-containing protein</fullName>
    </recommendedName>
</protein>
<dbReference type="OrthoDB" id="1433117at2759"/>
<organism evidence="1 2">
    <name type="scientific">Mucuna pruriens</name>
    <name type="common">Velvet bean</name>
    <name type="synonym">Dolichos pruriens</name>
    <dbReference type="NCBI Taxonomy" id="157652"/>
    <lineage>
        <taxon>Eukaryota</taxon>
        <taxon>Viridiplantae</taxon>
        <taxon>Streptophyta</taxon>
        <taxon>Embryophyta</taxon>
        <taxon>Tracheophyta</taxon>
        <taxon>Spermatophyta</taxon>
        <taxon>Magnoliopsida</taxon>
        <taxon>eudicotyledons</taxon>
        <taxon>Gunneridae</taxon>
        <taxon>Pentapetalae</taxon>
        <taxon>rosids</taxon>
        <taxon>fabids</taxon>
        <taxon>Fabales</taxon>
        <taxon>Fabaceae</taxon>
        <taxon>Papilionoideae</taxon>
        <taxon>50 kb inversion clade</taxon>
        <taxon>NPAAA clade</taxon>
        <taxon>indigoferoid/millettioid clade</taxon>
        <taxon>Phaseoleae</taxon>
        <taxon>Mucuna</taxon>
    </lineage>
</organism>
<dbReference type="GO" id="GO:0003676">
    <property type="term" value="F:nucleic acid binding"/>
    <property type="evidence" value="ECO:0007669"/>
    <property type="project" value="InterPro"/>
</dbReference>
<dbReference type="SUPFAM" id="SSF53098">
    <property type="entry name" value="Ribonuclease H-like"/>
    <property type="match status" value="1"/>
</dbReference>
<dbReference type="InterPro" id="IPR012337">
    <property type="entry name" value="RNaseH-like_sf"/>
</dbReference>
<dbReference type="InterPro" id="IPR036397">
    <property type="entry name" value="RNaseH_sf"/>
</dbReference>
<dbReference type="AlphaFoldDB" id="A0A371E7G5"/>
<reference evidence="1" key="1">
    <citation type="submission" date="2018-05" db="EMBL/GenBank/DDBJ databases">
        <title>Draft genome of Mucuna pruriens seed.</title>
        <authorList>
            <person name="Nnadi N.E."/>
            <person name="Vos R."/>
            <person name="Hasami M.H."/>
            <person name="Devisetty U.K."/>
            <person name="Aguiy J.C."/>
        </authorList>
    </citation>
    <scope>NUCLEOTIDE SEQUENCE [LARGE SCALE GENOMIC DNA]</scope>
    <source>
        <strain evidence="1">JCA_2017</strain>
    </source>
</reference>
<accession>A0A371E7G5</accession>
<proteinExistence type="predicted"/>
<name>A0A371E7G5_MUCPR</name>
<sequence>MKCTKASANSTWGVAPWRHEHKVTLVEHPQANSQVEGTNKVILGKLQRCLNRAKGLWAEHLPSILWAYHCSLYQLTYETNAMIPVEITKPSHRRDFFDPSKKPSYLRVDLNLVEEVKEQACIQQETCKQRVAH</sequence>
<dbReference type="PANTHER" id="PTHR48475:SF2">
    <property type="entry name" value="RIBONUCLEASE H"/>
    <property type="match status" value="1"/>
</dbReference>
<dbReference type="Gene3D" id="3.30.420.10">
    <property type="entry name" value="Ribonuclease H-like superfamily/Ribonuclease H"/>
    <property type="match status" value="1"/>
</dbReference>